<reference evidence="2" key="1">
    <citation type="submission" date="2014-02" db="EMBL/GenBank/DDBJ databases">
        <title>Expanding our view of genomic diversity in Candidatus Accumulibacter clades.</title>
        <authorList>
            <person name="Skennerton C.T."/>
            <person name="Barr J.J."/>
            <person name="Slater F.R."/>
            <person name="Bond P.L."/>
            <person name="Tyson G.W."/>
        </authorList>
    </citation>
    <scope>NUCLEOTIDE SEQUENCE [LARGE SCALE GENOMIC DNA]</scope>
</reference>
<keyword evidence="1" id="KW-0812">Transmembrane</keyword>
<feature type="transmembrane region" description="Helical" evidence="1">
    <location>
        <begin position="155"/>
        <end position="176"/>
    </location>
</feature>
<feature type="transmembrane region" description="Helical" evidence="1">
    <location>
        <begin position="12"/>
        <end position="32"/>
    </location>
</feature>
<comment type="caution">
    <text evidence="2">The sequence shown here is derived from an EMBL/GenBank/DDBJ whole genome shotgun (WGS) entry which is preliminary data.</text>
</comment>
<proteinExistence type="predicted"/>
<feature type="transmembrane region" description="Helical" evidence="1">
    <location>
        <begin position="228"/>
        <end position="249"/>
    </location>
</feature>
<dbReference type="AlphaFoldDB" id="A0A011MEF3"/>
<feature type="transmembrane region" description="Helical" evidence="1">
    <location>
        <begin position="302"/>
        <end position="323"/>
    </location>
</feature>
<keyword evidence="1" id="KW-1133">Transmembrane helix</keyword>
<feature type="transmembrane region" description="Helical" evidence="1">
    <location>
        <begin position="83"/>
        <end position="105"/>
    </location>
</feature>
<accession>A0A011MEF3</accession>
<sequence length="353" mass="37928">MLPFGRAWLRWLRLGLLVTVVAFLVGVMVGLLGRLPGAPGNLKELMWRGGNALNWLMFGLCVCWLGIGSGFMVRAVRRRPASVLLLPLLAVGVSVVSFAFLSLSVTPESLHDILGVPVWTQNGWQGTENLAPVVQQGIALYPKAADYIEMGARYIGLYAPIPILVSLAVVLLGDYVSYGRRAPNRLPLLAISIGLLWLCKLIVVDHAVTDNLVELMARRAPLGIPAMVWLYLALFLLALGAALAWGAMIRLLSPRLALCLGLLLLPLGCLVAAQGLEGHVEKYGHRFSALQFLLTGERTGDWSAAAGIASWAAVQIVFALLFAPGLKLAIPGWRPVEWRAGRAGQGKLGVPAA</sequence>
<feature type="transmembrane region" description="Helical" evidence="1">
    <location>
        <begin position="256"/>
        <end position="276"/>
    </location>
</feature>
<protein>
    <submittedName>
        <fullName evidence="2">Uncharacterized protein</fullName>
    </submittedName>
</protein>
<organism evidence="2 3">
    <name type="scientific">Candidatus Accumulibacter adjunctus</name>
    <dbReference type="NCBI Taxonomy" id="1454001"/>
    <lineage>
        <taxon>Bacteria</taxon>
        <taxon>Pseudomonadati</taxon>
        <taxon>Pseudomonadota</taxon>
        <taxon>Betaproteobacteria</taxon>
        <taxon>Candidatus Accumulibacter</taxon>
    </lineage>
</organism>
<evidence type="ECO:0000313" key="2">
    <source>
        <dbReference type="EMBL" id="EXI68173.1"/>
    </source>
</evidence>
<evidence type="ECO:0000313" key="3">
    <source>
        <dbReference type="Proteomes" id="UP000020218"/>
    </source>
</evidence>
<dbReference type="EMBL" id="JFAX01000006">
    <property type="protein sequence ID" value="EXI68173.1"/>
    <property type="molecule type" value="Genomic_DNA"/>
</dbReference>
<feature type="transmembrane region" description="Helical" evidence="1">
    <location>
        <begin position="188"/>
        <end position="208"/>
    </location>
</feature>
<keyword evidence="1" id="KW-0472">Membrane</keyword>
<dbReference type="Proteomes" id="UP000020218">
    <property type="component" value="Unassembled WGS sequence"/>
</dbReference>
<feature type="transmembrane region" description="Helical" evidence="1">
    <location>
        <begin position="52"/>
        <end position="71"/>
    </location>
</feature>
<evidence type="ECO:0000256" key="1">
    <source>
        <dbReference type="SAM" id="Phobius"/>
    </source>
</evidence>
<keyword evidence="3" id="KW-1185">Reference proteome</keyword>
<name>A0A011MEF3_9PROT</name>
<dbReference type="PATRIC" id="fig|1454001.3.peg.1442"/>
<gene>
    <name evidence="2" type="ORF">AW08_01391</name>
</gene>